<dbReference type="AlphaFoldDB" id="A0A8S3UCN2"/>
<name>A0A8S3UCN2_MYTED</name>
<gene>
    <name evidence="1" type="ORF">MEDL_55700</name>
</gene>
<comment type="caution">
    <text evidence="1">The sequence shown here is derived from an EMBL/GenBank/DDBJ whole genome shotgun (WGS) entry which is preliminary data.</text>
</comment>
<sequence>MELEASEDQGEDCITLNDNITASERARKLLGKGGMPLFPAGRREWNQEEVIPLITIPAVVIIDNEKNICYIHSGFLGHENDAHAYHQLGPIGPGLPLDFPAGILDSVRCICCLHFTGCRQNDLQKQIAETAISTNNQITTGCNRNNTNYSNTRHYSVL</sequence>
<dbReference type="Proteomes" id="UP000683360">
    <property type="component" value="Unassembled WGS sequence"/>
</dbReference>
<reference evidence="1" key="1">
    <citation type="submission" date="2021-03" db="EMBL/GenBank/DDBJ databases">
        <authorList>
            <person name="Bekaert M."/>
        </authorList>
    </citation>
    <scope>NUCLEOTIDE SEQUENCE</scope>
</reference>
<accession>A0A8S3UCN2</accession>
<organism evidence="1 2">
    <name type="scientific">Mytilus edulis</name>
    <name type="common">Blue mussel</name>
    <dbReference type="NCBI Taxonomy" id="6550"/>
    <lineage>
        <taxon>Eukaryota</taxon>
        <taxon>Metazoa</taxon>
        <taxon>Spiralia</taxon>
        <taxon>Lophotrochozoa</taxon>
        <taxon>Mollusca</taxon>
        <taxon>Bivalvia</taxon>
        <taxon>Autobranchia</taxon>
        <taxon>Pteriomorphia</taxon>
        <taxon>Mytilida</taxon>
        <taxon>Mytiloidea</taxon>
        <taxon>Mytilidae</taxon>
        <taxon>Mytilinae</taxon>
        <taxon>Mytilus</taxon>
    </lineage>
</organism>
<protein>
    <submittedName>
        <fullName evidence="1">Uncharacterized protein</fullName>
    </submittedName>
</protein>
<dbReference type="EMBL" id="CAJPWZ010002705">
    <property type="protein sequence ID" value="CAG2243579.1"/>
    <property type="molecule type" value="Genomic_DNA"/>
</dbReference>
<keyword evidence="2" id="KW-1185">Reference proteome</keyword>
<evidence type="ECO:0000313" key="2">
    <source>
        <dbReference type="Proteomes" id="UP000683360"/>
    </source>
</evidence>
<proteinExistence type="predicted"/>
<evidence type="ECO:0000313" key="1">
    <source>
        <dbReference type="EMBL" id="CAG2243579.1"/>
    </source>
</evidence>